<dbReference type="InterPro" id="IPR011010">
    <property type="entry name" value="DNA_brk_join_enz"/>
</dbReference>
<evidence type="ECO:0000256" key="1">
    <source>
        <dbReference type="ARBA" id="ARBA00023172"/>
    </source>
</evidence>
<dbReference type="Proteomes" id="UP000001409">
    <property type="component" value="Chromosome"/>
</dbReference>
<dbReference type="GO" id="GO:0006310">
    <property type="term" value="P:DNA recombination"/>
    <property type="evidence" value="ECO:0007669"/>
    <property type="project" value="UniProtKB-KW"/>
</dbReference>
<dbReference type="Pfam" id="PF00589">
    <property type="entry name" value="Phage_integrase"/>
    <property type="match status" value="1"/>
</dbReference>
<dbReference type="GO" id="GO:0003677">
    <property type="term" value="F:DNA binding"/>
    <property type="evidence" value="ECO:0007669"/>
    <property type="project" value="InterPro"/>
</dbReference>
<dbReference type="HOGENOM" id="CLU_060271_1_0_11"/>
<evidence type="ECO:0000313" key="3">
    <source>
        <dbReference type="EMBL" id="BAC17077.1"/>
    </source>
</evidence>
<keyword evidence="1" id="KW-0233">DNA recombination</keyword>
<keyword evidence="4" id="KW-1185">Reference proteome</keyword>
<evidence type="ECO:0000259" key="2">
    <source>
        <dbReference type="Pfam" id="PF00589"/>
    </source>
</evidence>
<accession>C8NKL3</accession>
<dbReference type="CDD" id="cd00397">
    <property type="entry name" value="DNA_BRE_C"/>
    <property type="match status" value="1"/>
</dbReference>
<dbReference type="Gene3D" id="1.10.443.10">
    <property type="entry name" value="Intergrase catalytic core"/>
    <property type="match status" value="1"/>
</dbReference>
<dbReference type="eggNOG" id="COG0582">
    <property type="taxonomic scope" value="Bacteria"/>
</dbReference>
<dbReference type="OrthoDB" id="4427993at2"/>
<proteinExistence type="predicted"/>
<protein>
    <recommendedName>
        <fullName evidence="2">Tyr recombinase domain-containing protein</fullName>
    </recommendedName>
</protein>
<sequence>MSPHYFTDADYARIIMNYAPTSVRPEVWAHIEDFVRSVVSSLRISAATTSRDALRNVLSAVAKLSAWVWTRYGAVSLEAVFHPSIIGDYFESPETKPLNRTTVGTQRSLLMRIGEAVNPEWDADFQHPVTYEPALAAYDTHDVQRFTDWANSQPTPQRHENFHTVLALTLGAGLRAGEICTLRAKDVRRDPFGIIVHPHGYRGAARRAVPLHLLFHQHIDAVLERREFEDYIFRPGRTNENVGQLSAYLRRATLSTATAAPDARRLRNTWIKSRILSGVPEDVICVAAGLRSLAQFEDYVLEAGRSRAQNFRFMLQGGQGPDPPAS</sequence>
<dbReference type="AlphaFoldDB" id="Q8FTW1"/>
<accession>Q8FTW1</accession>
<dbReference type="RefSeq" id="WP_006770250.1">
    <property type="nucleotide sequence ID" value="NC_004369.1"/>
</dbReference>
<dbReference type="STRING" id="196164.gene:10740663"/>
<feature type="domain" description="Tyr recombinase" evidence="2">
    <location>
        <begin position="140"/>
        <end position="299"/>
    </location>
</feature>
<evidence type="ECO:0000313" key="4">
    <source>
        <dbReference type="Proteomes" id="UP000001409"/>
    </source>
</evidence>
<dbReference type="SUPFAM" id="SSF56349">
    <property type="entry name" value="DNA breaking-rejoining enzymes"/>
    <property type="match status" value="1"/>
</dbReference>
<name>Q8FTW1_COREF</name>
<dbReference type="EMBL" id="BA000035">
    <property type="protein sequence ID" value="BAC17077.1"/>
    <property type="molecule type" value="Genomic_DNA"/>
</dbReference>
<dbReference type="KEGG" id="cef:CE0267"/>
<dbReference type="InterPro" id="IPR013762">
    <property type="entry name" value="Integrase-like_cat_sf"/>
</dbReference>
<reference evidence="3 4" key="1">
    <citation type="journal article" date="2003" name="Genome Res.">
        <title>Comparative complete genome sequence analysis of the amino acid replacements responsible for the thermostability of Corynebacterium efficiens.</title>
        <authorList>
            <person name="Nishio Y."/>
            <person name="Nakamura Y."/>
            <person name="Kawarabayasi Y."/>
            <person name="Usuda Y."/>
            <person name="Kimura E."/>
            <person name="Sugimoto S."/>
            <person name="Matsui K."/>
            <person name="Yamagishi A."/>
            <person name="Kikuchi H."/>
            <person name="Ikeo K."/>
            <person name="Gojobori T."/>
        </authorList>
    </citation>
    <scope>NUCLEOTIDE SEQUENCE [LARGE SCALE GENOMIC DNA]</scope>
    <source>
        <strain evidence="4">DSM 44549 / YS-314 / AJ 12310 / JCM 11189 / NBRC 100395</strain>
    </source>
</reference>
<organism evidence="3 4">
    <name type="scientific">Corynebacterium efficiens (strain DSM 44549 / YS-314 / AJ 12310 / JCM 11189 / NBRC 100395)</name>
    <dbReference type="NCBI Taxonomy" id="196164"/>
    <lineage>
        <taxon>Bacteria</taxon>
        <taxon>Bacillati</taxon>
        <taxon>Actinomycetota</taxon>
        <taxon>Actinomycetes</taxon>
        <taxon>Mycobacteriales</taxon>
        <taxon>Corynebacteriaceae</taxon>
        <taxon>Corynebacterium</taxon>
    </lineage>
</organism>
<dbReference type="InterPro" id="IPR002104">
    <property type="entry name" value="Integrase_catalytic"/>
</dbReference>
<dbReference type="GO" id="GO:0015074">
    <property type="term" value="P:DNA integration"/>
    <property type="evidence" value="ECO:0007669"/>
    <property type="project" value="InterPro"/>
</dbReference>